<keyword evidence="2" id="KW-1185">Reference proteome</keyword>
<sequence>MTTYAVKVVRDEDLWVADIEGLPPSVIGAADYPTLAELHTDLPELIADLAGSDPSDVTISWHYEIAGKDVTAQILGAALARERLERAQREREEAVRVALDVLRGAGLSQRLIGEAVGLTKQRVSQMLADQEAFTLRA</sequence>
<dbReference type="Proteomes" id="UP000182977">
    <property type="component" value="Chromosome I"/>
</dbReference>
<reference evidence="2" key="1">
    <citation type="submission" date="2016-10" db="EMBL/GenBank/DDBJ databases">
        <authorList>
            <person name="Varghese N."/>
            <person name="Submissions S."/>
        </authorList>
    </citation>
    <scope>NUCLEOTIDE SEQUENCE [LARGE SCALE GENOMIC DNA]</scope>
    <source>
        <strain evidence="2">DSM 45079</strain>
    </source>
</reference>
<dbReference type="OrthoDB" id="3429337at2"/>
<dbReference type="RefSeq" id="WP_046768078.1">
    <property type="nucleotide sequence ID" value="NZ_KQ061224.1"/>
</dbReference>
<name>A0A1H2K2L9_9ACTN</name>
<protein>
    <recommendedName>
        <fullName evidence="3">Antitoxin HicB</fullName>
    </recommendedName>
</protein>
<organism evidence="1 2">
    <name type="scientific">Jiangella alkaliphila</name>
    <dbReference type="NCBI Taxonomy" id="419479"/>
    <lineage>
        <taxon>Bacteria</taxon>
        <taxon>Bacillati</taxon>
        <taxon>Actinomycetota</taxon>
        <taxon>Actinomycetes</taxon>
        <taxon>Jiangellales</taxon>
        <taxon>Jiangellaceae</taxon>
        <taxon>Jiangella</taxon>
    </lineage>
</organism>
<proteinExistence type="predicted"/>
<evidence type="ECO:0000313" key="1">
    <source>
        <dbReference type="EMBL" id="SDU62929.1"/>
    </source>
</evidence>
<evidence type="ECO:0008006" key="3">
    <source>
        <dbReference type="Google" id="ProtNLM"/>
    </source>
</evidence>
<accession>A0A1H2K2L9</accession>
<dbReference type="EMBL" id="LT629791">
    <property type="protein sequence ID" value="SDU62929.1"/>
    <property type="molecule type" value="Genomic_DNA"/>
</dbReference>
<dbReference type="AlphaFoldDB" id="A0A1H2K2L9"/>
<gene>
    <name evidence="1" type="ORF">SAMN04488563_3354</name>
</gene>
<evidence type="ECO:0000313" key="2">
    <source>
        <dbReference type="Proteomes" id="UP000182977"/>
    </source>
</evidence>
<dbReference type="STRING" id="419479.SAMN04488563_3354"/>